<comment type="caution">
    <text evidence="2">The sequence shown here is derived from an EMBL/GenBank/DDBJ whole genome shotgun (WGS) entry which is preliminary data.</text>
</comment>
<name>A0A1G2JBA5_9BACT</name>
<reference evidence="2 3" key="1">
    <citation type="journal article" date="2016" name="Nat. Commun.">
        <title>Thousands of microbial genomes shed light on interconnected biogeochemical processes in an aquifer system.</title>
        <authorList>
            <person name="Anantharaman K."/>
            <person name="Brown C.T."/>
            <person name="Hug L.A."/>
            <person name="Sharon I."/>
            <person name="Castelle C.J."/>
            <person name="Probst A.J."/>
            <person name="Thomas B.C."/>
            <person name="Singh A."/>
            <person name="Wilkins M.J."/>
            <person name="Karaoz U."/>
            <person name="Brodie E.L."/>
            <person name="Williams K.H."/>
            <person name="Hubbard S.S."/>
            <person name="Banfield J.F."/>
        </authorList>
    </citation>
    <scope>NUCLEOTIDE SEQUENCE [LARGE SCALE GENOMIC DNA]</scope>
</reference>
<evidence type="ECO:0000256" key="1">
    <source>
        <dbReference type="SAM" id="MobiDB-lite"/>
    </source>
</evidence>
<organism evidence="2 3">
    <name type="scientific">Candidatus Staskawiczbacteria bacterium RIFOXYC1_FULL_38_18</name>
    <dbReference type="NCBI Taxonomy" id="1802229"/>
    <lineage>
        <taxon>Bacteria</taxon>
        <taxon>Candidatus Staskawicziibacteriota</taxon>
    </lineage>
</organism>
<gene>
    <name evidence="2" type="ORF">A2401_03615</name>
</gene>
<dbReference type="STRING" id="1802229.A2401_03615"/>
<dbReference type="EMBL" id="MHPP01000032">
    <property type="protein sequence ID" value="OGZ83568.1"/>
    <property type="molecule type" value="Genomic_DNA"/>
</dbReference>
<protein>
    <submittedName>
        <fullName evidence="2">Uncharacterized protein</fullName>
    </submittedName>
</protein>
<feature type="region of interest" description="Disordered" evidence="1">
    <location>
        <begin position="1007"/>
        <end position="1030"/>
    </location>
</feature>
<dbReference type="Proteomes" id="UP000177751">
    <property type="component" value="Unassembled WGS sequence"/>
</dbReference>
<proteinExistence type="predicted"/>
<evidence type="ECO:0000313" key="3">
    <source>
        <dbReference type="Proteomes" id="UP000177751"/>
    </source>
</evidence>
<evidence type="ECO:0000313" key="2">
    <source>
        <dbReference type="EMBL" id="OGZ83568.1"/>
    </source>
</evidence>
<sequence length="1317" mass="139551">MQTKTIKIISLPILAFAIFLFLTAFGAVEAINSKIPCTCPSGGTVCASAFCPTDTMCQEGYCNDGSTNLICPLNCPLYNFNECSAPCYRTEIGPCQYTAVPGIPFMCVPDISYPDPSCSMGFDCTGSGTGGGGGGGLIGTCATYGLSAGNACISEDVGGGQGSSCSSNSDCQPATGQKYCDLSTGQCSTDGNGLICSLDVECGLGTSVSRCNIGGTCSVSGDGDACSTSADCGALTPKCDESGKCVLTNSGGISCATDAECAFRCASSGLGVNNQCVQGGDGAPCYNSMYHTPDDNLCKPYGCDDANQRCVQGGTGNSCGGPNDYVTCEPDCTISGNCALYRCNTQNQRCETGLAGGIICNQNDPLACKYRCATNFTCSSGGFGAVCDPFGNPDACKFGCDPNPSSPSYMRCIQGLYTEFPCNIFQTGDACAYKCSGESCALQGWNKYYYSPYTTTPIPSDPRSCTDDTNCAYGCNASLQCVQGIGTGEWCTPIPGNPNSTVPCDYGCVGNRCVLGSGGPLCGPSNDGADCITRCGATSNPLNPLKPYPDDYFAYSCMQGVSTDSLPCTVDSQCGYSCNEYDQCVPFGGGASCDPYNSFSCGYPECDPTTTPFDPDGCGGCGNFCGPNGYWFACPSVNHLVDPRDSAGQCLCYPNQNPALGFTCGSNDFFEPHVNTPPYAQPVTCSQCAVQQPPYITGLSLAQNQCTGIVGQSAVNLQWVYNSPDDIDELKYELQIARDEDTNFDDPVFYKTVLHSALNGSTNFSPTIPIIFGADVPGCNENIGQTCYLSFGKNYRWGVKVTDENNKASVWHYYKPGACSGPSLDLLYLEGNETWVEGTTHQIAWTSENLGSSTVNVYFGSTYFGTTFIGSAPASQNFYNWAIPVPSWLVDPRHISIITTTSLGQTLSDESLGLVSISPCVPSWTCNGLSCSDPNSWGECSASGTQTRSVIDTNNCGTTTGKPAESQTCTCVPVWPSASPGCTSWSVCPAGGGTQDRTCTSTNCGTQTRQESQTCTPPPTLTVTSPNGNESWTQRTWENITWTTQNIAGGSNIDIDIIPFPSGSPQQIYFVPAYEGIYTWNVGRLVDGFSYVPVGQYKIRISVWDQGSGTMIYDESDNFFTITNPVAIVNTSSMLASISNITSGIKDAVASVSSVIKNAVFNTIIQLFKAITNFAGTDAKADTCTEYGNFTTDRAQAGVFSTPPHPGPFVFFEYSPDKPELNRQVSFSDIYSLCYDSLGNSSLCKNTSSNYIWIFYDNPSQPAYTKGSASHVFSVNNNPDVNLQICDADNICCSGNKDIEFEQENANLPNWKEISPF</sequence>
<accession>A0A1G2JBA5</accession>